<evidence type="ECO:0000313" key="2">
    <source>
        <dbReference type="EMBL" id="KAK1299493.1"/>
    </source>
</evidence>
<dbReference type="InterPro" id="IPR026960">
    <property type="entry name" value="RVT-Znf"/>
</dbReference>
<dbReference type="AlphaFoldDB" id="A0AAV9DGB6"/>
<sequence length="160" mass="18247">MATHWGTTDSTPVCKLLDNGTWSPTLRWPACHLAIWEDILMIRVGGSRTDIPIWMGSKTGNLPPKAGWNFLRVHKPLVSWKGWAWDPVQTPRHSYTTWLALLDKLPTLQRLQKQGLLHSTQCPLCFRGSDEVHHLFFKCGYSSFIWLSLLSKLGLPRAIC</sequence>
<gene>
    <name evidence="2" type="ORF">QJS10_CPB14g00922</name>
</gene>
<name>A0AAV9DGB6_ACOCL</name>
<dbReference type="Proteomes" id="UP001180020">
    <property type="component" value="Unassembled WGS sequence"/>
</dbReference>
<dbReference type="EMBL" id="JAUJYO010000014">
    <property type="protein sequence ID" value="KAK1299493.1"/>
    <property type="molecule type" value="Genomic_DNA"/>
</dbReference>
<feature type="domain" description="Reverse transcriptase zinc-binding" evidence="1">
    <location>
        <begin position="65"/>
        <end position="146"/>
    </location>
</feature>
<keyword evidence="3" id="KW-1185">Reference proteome</keyword>
<evidence type="ECO:0000259" key="1">
    <source>
        <dbReference type="Pfam" id="PF13966"/>
    </source>
</evidence>
<reference evidence="2" key="1">
    <citation type="journal article" date="2023" name="Nat. Commun.">
        <title>Diploid and tetraploid genomes of Acorus and the evolution of monocots.</title>
        <authorList>
            <person name="Ma L."/>
            <person name="Liu K.W."/>
            <person name="Li Z."/>
            <person name="Hsiao Y.Y."/>
            <person name="Qi Y."/>
            <person name="Fu T."/>
            <person name="Tang G.D."/>
            <person name="Zhang D."/>
            <person name="Sun W.H."/>
            <person name="Liu D.K."/>
            <person name="Li Y."/>
            <person name="Chen G.Z."/>
            <person name="Liu X.D."/>
            <person name="Liao X.Y."/>
            <person name="Jiang Y.T."/>
            <person name="Yu X."/>
            <person name="Hao Y."/>
            <person name="Huang J."/>
            <person name="Zhao X.W."/>
            <person name="Ke S."/>
            <person name="Chen Y.Y."/>
            <person name="Wu W.L."/>
            <person name="Hsu J.L."/>
            <person name="Lin Y.F."/>
            <person name="Huang M.D."/>
            <person name="Li C.Y."/>
            <person name="Huang L."/>
            <person name="Wang Z.W."/>
            <person name="Zhao X."/>
            <person name="Zhong W.Y."/>
            <person name="Peng D.H."/>
            <person name="Ahmad S."/>
            <person name="Lan S."/>
            <person name="Zhang J.S."/>
            <person name="Tsai W.C."/>
            <person name="Van de Peer Y."/>
            <person name="Liu Z.J."/>
        </authorList>
    </citation>
    <scope>NUCLEOTIDE SEQUENCE</scope>
    <source>
        <strain evidence="2">CP</strain>
    </source>
</reference>
<organism evidence="2 3">
    <name type="scientific">Acorus calamus</name>
    <name type="common">Sweet flag</name>
    <dbReference type="NCBI Taxonomy" id="4465"/>
    <lineage>
        <taxon>Eukaryota</taxon>
        <taxon>Viridiplantae</taxon>
        <taxon>Streptophyta</taxon>
        <taxon>Embryophyta</taxon>
        <taxon>Tracheophyta</taxon>
        <taxon>Spermatophyta</taxon>
        <taxon>Magnoliopsida</taxon>
        <taxon>Liliopsida</taxon>
        <taxon>Acoraceae</taxon>
        <taxon>Acorus</taxon>
    </lineage>
</organism>
<comment type="caution">
    <text evidence="2">The sequence shown here is derived from an EMBL/GenBank/DDBJ whole genome shotgun (WGS) entry which is preliminary data.</text>
</comment>
<proteinExistence type="predicted"/>
<reference evidence="2" key="2">
    <citation type="submission" date="2023-06" db="EMBL/GenBank/DDBJ databases">
        <authorList>
            <person name="Ma L."/>
            <person name="Liu K.-W."/>
            <person name="Li Z."/>
            <person name="Hsiao Y.-Y."/>
            <person name="Qi Y."/>
            <person name="Fu T."/>
            <person name="Tang G."/>
            <person name="Zhang D."/>
            <person name="Sun W.-H."/>
            <person name="Liu D.-K."/>
            <person name="Li Y."/>
            <person name="Chen G.-Z."/>
            <person name="Liu X.-D."/>
            <person name="Liao X.-Y."/>
            <person name="Jiang Y.-T."/>
            <person name="Yu X."/>
            <person name="Hao Y."/>
            <person name="Huang J."/>
            <person name="Zhao X.-W."/>
            <person name="Ke S."/>
            <person name="Chen Y.-Y."/>
            <person name="Wu W.-L."/>
            <person name="Hsu J.-L."/>
            <person name="Lin Y.-F."/>
            <person name="Huang M.-D."/>
            <person name="Li C.-Y."/>
            <person name="Huang L."/>
            <person name="Wang Z.-W."/>
            <person name="Zhao X."/>
            <person name="Zhong W.-Y."/>
            <person name="Peng D.-H."/>
            <person name="Ahmad S."/>
            <person name="Lan S."/>
            <person name="Zhang J.-S."/>
            <person name="Tsai W.-C."/>
            <person name="Van De Peer Y."/>
            <person name="Liu Z.-J."/>
        </authorList>
    </citation>
    <scope>NUCLEOTIDE SEQUENCE</scope>
    <source>
        <strain evidence="2">CP</strain>
        <tissue evidence="2">Leaves</tissue>
    </source>
</reference>
<protein>
    <recommendedName>
        <fullName evidence="1">Reverse transcriptase zinc-binding domain-containing protein</fullName>
    </recommendedName>
</protein>
<evidence type="ECO:0000313" key="3">
    <source>
        <dbReference type="Proteomes" id="UP001180020"/>
    </source>
</evidence>
<accession>A0AAV9DGB6</accession>
<dbReference type="Pfam" id="PF13966">
    <property type="entry name" value="zf-RVT"/>
    <property type="match status" value="1"/>
</dbReference>